<evidence type="ECO:0000313" key="1">
    <source>
        <dbReference type="EMBL" id="AXT45497.1"/>
    </source>
</evidence>
<sequence>MFVEVIVNIFNIPQANPDPLADAITASASPILQQLQDLLKALRVNAQGQPELETLSQQLDQRYLDVDESITRGTMHLHYANQSLHALLTLLQSCPEDSTLNCDQIVTLLEPVRQELQTSHRLIGSVM</sequence>
<evidence type="ECO:0000313" key="2">
    <source>
        <dbReference type="Proteomes" id="UP000259465"/>
    </source>
</evidence>
<accession>A0AAD0RMV6</accession>
<dbReference type="KEGG" id="crz:D1345_04535"/>
<dbReference type="Proteomes" id="UP000259465">
    <property type="component" value="Chromosome"/>
</dbReference>
<dbReference type="InterPro" id="IPR009957">
    <property type="entry name" value="DUF1484"/>
</dbReference>
<name>A0AAD0RMV6_9NEIS</name>
<dbReference type="AlphaFoldDB" id="A0AAD0RMV6"/>
<dbReference type="EMBL" id="CP031968">
    <property type="protein sequence ID" value="AXT45497.1"/>
    <property type="molecule type" value="Genomic_DNA"/>
</dbReference>
<keyword evidence="2" id="KW-1185">Reference proteome</keyword>
<gene>
    <name evidence="1" type="ORF">D1345_04535</name>
</gene>
<evidence type="ECO:0008006" key="3">
    <source>
        <dbReference type="Google" id="ProtNLM"/>
    </source>
</evidence>
<proteinExistence type="predicted"/>
<protein>
    <recommendedName>
        <fullName evidence="3">DUF1484 family protein</fullName>
    </recommendedName>
</protein>
<organism evidence="1 2">
    <name type="scientific">Chromobacterium rhizoryzae</name>
    <dbReference type="NCBI Taxonomy" id="1778675"/>
    <lineage>
        <taxon>Bacteria</taxon>
        <taxon>Pseudomonadati</taxon>
        <taxon>Pseudomonadota</taxon>
        <taxon>Betaproteobacteria</taxon>
        <taxon>Neisseriales</taxon>
        <taxon>Chromobacteriaceae</taxon>
        <taxon>Chromobacterium</taxon>
    </lineage>
</organism>
<reference evidence="1 2" key="1">
    <citation type="submission" date="2018-08" db="EMBL/GenBank/DDBJ databases">
        <title>Complete genome sequence of JP2-74.</title>
        <authorList>
            <person name="Wu L."/>
        </authorList>
    </citation>
    <scope>NUCLEOTIDE SEQUENCE [LARGE SCALE GENOMIC DNA]</scope>
    <source>
        <strain evidence="1 2">JP2-74</strain>
    </source>
</reference>
<dbReference type="Pfam" id="PF07363">
    <property type="entry name" value="DUF1484"/>
    <property type="match status" value="1"/>
</dbReference>